<dbReference type="Proteomes" id="UP000502756">
    <property type="component" value="Chromosome"/>
</dbReference>
<name>A0A6M5YBG2_9BACT</name>
<keyword evidence="2" id="KW-1185">Reference proteome</keyword>
<accession>A0A6M5YBG2</accession>
<dbReference type="KEGG" id="stae:HNV11_19930"/>
<dbReference type="EMBL" id="CP053435">
    <property type="protein sequence ID" value="QJW91487.1"/>
    <property type="molecule type" value="Genomic_DNA"/>
</dbReference>
<gene>
    <name evidence="1" type="ORF">HNV11_19930</name>
</gene>
<proteinExistence type="predicted"/>
<reference evidence="1 2" key="1">
    <citation type="submission" date="2020-05" db="EMBL/GenBank/DDBJ databases">
        <title>Genome sequencing of Spirosoma sp. TS118.</title>
        <authorList>
            <person name="Lee J.-H."/>
            <person name="Jeong S."/>
            <person name="Zhao L."/>
            <person name="Jung J.-H."/>
            <person name="Kim M.-K."/>
            <person name="Lim S."/>
        </authorList>
    </citation>
    <scope>NUCLEOTIDE SEQUENCE [LARGE SCALE GENOMIC DNA]</scope>
    <source>
        <strain evidence="1 2">TS118</strain>
    </source>
</reference>
<evidence type="ECO:0000313" key="2">
    <source>
        <dbReference type="Proteomes" id="UP000502756"/>
    </source>
</evidence>
<organism evidence="1 2">
    <name type="scientific">Spirosoma taeanense</name>
    <dbReference type="NCBI Taxonomy" id="2735870"/>
    <lineage>
        <taxon>Bacteria</taxon>
        <taxon>Pseudomonadati</taxon>
        <taxon>Bacteroidota</taxon>
        <taxon>Cytophagia</taxon>
        <taxon>Cytophagales</taxon>
        <taxon>Cytophagaceae</taxon>
        <taxon>Spirosoma</taxon>
    </lineage>
</organism>
<protein>
    <submittedName>
        <fullName evidence="1">Uncharacterized protein</fullName>
    </submittedName>
</protein>
<evidence type="ECO:0000313" key="1">
    <source>
        <dbReference type="EMBL" id="QJW91487.1"/>
    </source>
</evidence>
<sequence length="95" mass="9979">MLINFTSSQKAGSIVHIQNSKGKDILTFVPVKNYQSVAFSSPSRATSSTYDIYVGGSSTGAVTNGLYQNGTYTAGTKNNIFTISSITTNVGSGTR</sequence>
<dbReference type="AlphaFoldDB" id="A0A6M5YBG2"/>
<dbReference type="RefSeq" id="WP_171741337.1">
    <property type="nucleotide sequence ID" value="NZ_CP053435.1"/>
</dbReference>